<dbReference type="EMBL" id="GL945428">
    <property type="protein sequence ID" value="EGO30360.1"/>
    <property type="molecule type" value="Genomic_DNA"/>
</dbReference>
<dbReference type="HOGENOM" id="CLU_1327091_0_0_1"/>
<name>F8NE31_SERL9</name>
<dbReference type="Proteomes" id="UP000008064">
    <property type="component" value="Unassembled WGS sequence"/>
</dbReference>
<dbReference type="AlphaFoldDB" id="F8NE31"/>
<dbReference type="OrthoDB" id="4743193at2759"/>
<protein>
    <submittedName>
        <fullName evidence="1">Uncharacterized protein</fullName>
    </submittedName>
</protein>
<proteinExistence type="predicted"/>
<reference evidence="2" key="1">
    <citation type="journal article" date="2011" name="Science">
        <title>The plant cell wall-decomposing machinery underlies the functional diversity of forest fungi.</title>
        <authorList>
            <person name="Eastwood D.C."/>
            <person name="Floudas D."/>
            <person name="Binder M."/>
            <person name="Majcherczyk A."/>
            <person name="Schneider P."/>
            <person name="Aerts A."/>
            <person name="Asiegbu F.O."/>
            <person name="Baker S.E."/>
            <person name="Barry K."/>
            <person name="Bendiksby M."/>
            <person name="Blumentritt M."/>
            <person name="Coutinho P.M."/>
            <person name="Cullen D."/>
            <person name="de Vries R.P."/>
            <person name="Gathman A."/>
            <person name="Goodell B."/>
            <person name="Henrissat B."/>
            <person name="Ihrmark K."/>
            <person name="Kauserud H."/>
            <person name="Kohler A."/>
            <person name="LaButti K."/>
            <person name="Lapidus A."/>
            <person name="Lavin J.L."/>
            <person name="Lee Y.-H."/>
            <person name="Lindquist E."/>
            <person name="Lilly W."/>
            <person name="Lucas S."/>
            <person name="Morin E."/>
            <person name="Murat C."/>
            <person name="Oguiza J.A."/>
            <person name="Park J."/>
            <person name="Pisabarro A.G."/>
            <person name="Riley R."/>
            <person name="Rosling A."/>
            <person name="Salamov A."/>
            <person name="Schmidt O."/>
            <person name="Schmutz J."/>
            <person name="Skrede I."/>
            <person name="Stenlid J."/>
            <person name="Wiebenga A."/>
            <person name="Xie X."/>
            <person name="Kuees U."/>
            <person name="Hibbett D.S."/>
            <person name="Hoffmeister D."/>
            <person name="Hoegberg N."/>
            <person name="Martin F."/>
            <person name="Grigoriev I.V."/>
            <person name="Watkinson S.C."/>
        </authorList>
    </citation>
    <scope>NUCLEOTIDE SEQUENCE [LARGE SCALE GENOMIC DNA]</scope>
    <source>
        <strain evidence="2">S7.9</strain>
    </source>
</reference>
<accession>F8NE31</accession>
<organism evidence="2">
    <name type="scientific">Serpula lacrymans var. lacrymans (strain S7.9)</name>
    <name type="common">Dry rot fungus</name>
    <dbReference type="NCBI Taxonomy" id="578457"/>
    <lineage>
        <taxon>Eukaryota</taxon>
        <taxon>Fungi</taxon>
        <taxon>Dikarya</taxon>
        <taxon>Basidiomycota</taxon>
        <taxon>Agaricomycotina</taxon>
        <taxon>Agaricomycetes</taxon>
        <taxon>Agaricomycetidae</taxon>
        <taxon>Boletales</taxon>
        <taxon>Coniophorineae</taxon>
        <taxon>Serpulaceae</taxon>
        <taxon>Serpula</taxon>
    </lineage>
</organism>
<evidence type="ECO:0000313" key="2">
    <source>
        <dbReference type="Proteomes" id="UP000008064"/>
    </source>
</evidence>
<dbReference type="KEGG" id="sla:SERLADRAFT_404566"/>
<sequence>MSAINTIIKYMQENNISILKLTEEILKSTNPEYKKLHQSLASEATSICVNFYQDSLAHDAVKSWAMLAVIRTMEKELEELSHQSHGLHFRATTATSEQLEGSFVQEIAGKICAVAPNLWMLVRAALQVPVNNGSNMNVDLPEFGEIERDLGKIGGDDMCDVDLEGHVNEAERMEDLDSRPVRDAVNPKEKILALANIYYAAECKHAV</sequence>
<dbReference type="GeneID" id="18812387"/>
<gene>
    <name evidence="1" type="ORF">SERLADRAFT_404566</name>
</gene>
<dbReference type="RefSeq" id="XP_007312244.1">
    <property type="nucleotide sequence ID" value="XM_007312182.1"/>
</dbReference>
<evidence type="ECO:0000313" key="1">
    <source>
        <dbReference type="EMBL" id="EGO30360.1"/>
    </source>
</evidence>